<dbReference type="AlphaFoldDB" id="A0A066X6C4"/>
<accession>A0A066X6C4</accession>
<comment type="caution">
    <text evidence="1">The sequence shown here is derived from an EMBL/GenBank/DDBJ whole genome shotgun (WGS) entry which is preliminary data.</text>
</comment>
<name>A0A066X6C4_COLSU</name>
<sequence length="328" mass="36200">MVLPLASAKTSFAIFVGPDGSPDGAHLGARRPLHLPPEVVVPGKERILLRQVRFTEELAHESAMPFTDHTKSFGRQWVIKRDKRFLSCSCLAEEDLTKLVIAHLLRKPHAEVGGPRGALVADLEVVFPSQFRNNARHGQGVDAAGEADGDRHVAAKSQENRLDEALAHPENHVLDDASINFGTRSAWRVRRLVFIPGIPILVQHNAAAVARDLHTMARRNLVDAFEHCPVVYRPTAIHGVNISFGLPADGQERLALYHQEKPPVVDRTEQRFDAEPVAAGDDAPVARPGVVQHEGKLATEMFQESRRAVDLRSSTAKSLHDKFGLEHR</sequence>
<reference evidence="2" key="1">
    <citation type="journal article" date="2014" name="Genome Announc.">
        <title>Draft genome sequence of Colletotrichum sublineola, a destructive pathogen of cultivated sorghum.</title>
        <authorList>
            <person name="Baroncelli R."/>
            <person name="Sanz-Martin J.M."/>
            <person name="Rech G.E."/>
            <person name="Sukno S.A."/>
            <person name="Thon M.R."/>
        </authorList>
    </citation>
    <scope>NUCLEOTIDE SEQUENCE [LARGE SCALE GENOMIC DNA]</scope>
    <source>
        <strain evidence="2">TX430BB</strain>
    </source>
</reference>
<proteinExistence type="predicted"/>
<evidence type="ECO:0000313" key="2">
    <source>
        <dbReference type="Proteomes" id="UP000027238"/>
    </source>
</evidence>
<protein>
    <submittedName>
        <fullName evidence="1">Uncharacterized protein</fullName>
    </submittedName>
</protein>
<dbReference type="EMBL" id="JMSE01001127">
    <property type="protein sequence ID" value="KDN64522.1"/>
    <property type="molecule type" value="Genomic_DNA"/>
</dbReference>
<gene>
    <name evidence="1" type="ORF">CSUB01_10900</name>
</gene>
<keyword evidence="2" id="KW-1185">Reference proteome</keyword>
<organism evidence="1 2">
    <name type="scientific">Colletotrichum sublineola</name>
    <name type="common">Sorghum anthracnose fungus</name>
    <dbReference type="NCBI Taxonomy" id="1173701"/>
    <lineage>
        <taxon>Eukaryota</taxon>
        <taxon>Fungi</taxon>
        <taxon>Dikarya</taxon>
        <taxon>Ascomycota</taxon>
        <taxon>Pezizomycotina</taxon>
        <taxon>Sordariomycetes</taxon>
        <taxon>Hypocreomycetidae</taxon>
        <taxon>Glomerellales</taxon>
        <taxon>Glomerellaceae</taxon>
        <taxon>Colletotrichum</taxon>
        <taxon>Colletotrichum graminicola species complex</taxon>
    </lineage>
</organism>
<dbReference type="HOGENOM" id="CLU_847339_0_0_1"/>
<evidence type="ECO:0000313" key="1">
    <source>
        <dbReference type="EMBL" id="KDN64522.1"/>
    </source>
</evidence>
<dbReference type="Proteomes" id="UP000027238">
    <property type="component" value="Unassembled WGS sequence"/>
</dbReference>